<comment type="caution">
    <text evidence="2">The sequence shown here is derived from an EMBL/GenBank/DDBJ whole genome shotgun (WGS) entry which is preliminary data.</text>
</comment>
<proteinExistence type="predicted"/>
<name>A0ABD2A0F8_VESSQ</name>
<accession>A0ABD2A0F8</accession>
<feature type="compositionally biased region" description="Basic residues" evidence="1">
    <location>
        <begin position="122"/>
        <end position="134"/>
    </location>
</feature>
<evidence type="ECO:0000313" key="3">
    <source>
        <dbReference type="Proteomes" id="UP001607302"/>
    </source>
</evidence>
<gene>
    <name evidence="2" type="ORF">V1478_016666</name>
</gene>
<feature type="region of interest" description="Disordered" evidence="1">
    <location>
        <begin position="122"/>
        <end position="149"/>
    </location>
</feature>
<feature type="non-terminal residue" evidence="2">
    <location>
        <position position="201"/>
    </location>
</feature>
<sequence>MTQEFPSSYVSLQLDINGHAFVRYYCDVKVVNTLTVQSTLTNALCEYQCEQEREPNQSCDKTVSMNGYSEFLCTDRQLQWSVFSPSELNRRPVRKAEDEPSVTQLFHRHLWTEVEGTFLTKKKKKQTNKKKKKERREEKEKKRKEVEGIRKKLAQRDNAKVLLPIPQPPERRYLVAVNLENRYILFVAENCVTLSNFYWPG</sequence>
<feature type="compositionally biased region" description="Basic and acidic residues" evidence="1">
    <location>
        <begin position="135"/>
        <end position="149"/>
    </location>
</feature>
<dbReference type="EMBL" id="JAUDFV010000157">
    <property type="protein sequence ID" value="KAL2714109.1"/>
    <property type="molecule type" value="Genomic_DNA"/>
</dbReference>
<evidence type="ECO:0000313" key="2">
    <source>
        <dbReference type="EMBL" id="KAL2714109.1"/>
    </source>
</evidence>
<protein>
    <submittedName>
        <fullName evidence="2">Uncharacterized protein</fullName>
    </submittedName>
</protein>
<organism evidence="2 3">
    <name type="scientific">Vespula squamosa</name>
    <name type="common">Southern yellow jacket</name>
    <name type="synonym">Wasp</name>
    <dbReference type="NCBI Taxonomy" id="30214"/>
    <lineage>
        <taxon>Eukaryota</taxon>
        <taxon>Metazoa</taxon>
        <taxon>Ecdysozoa</taxon>
        <taxon>Arthropoda</taxon>
        <taxon>Hexapoda</taxon>
        <taxon>Insecta</taxon>
        <taxon>Pterygota</taxon>
        <taxon>Neoptera</taxon>
        <taxon>Endopterygota</taxon>
        <taxon>Hymenoptera</taxon>
        <taxon>Apocrita</taxon>
        <taxon>Aculeata</taxon>
        <taxon>Vespoidea</taxon>
        <taxon>Vespidae</taxon>
        <taxon>Vespinae</taxon>
        <taxon>Vespula</taxon>
    </lineage>
</organism>
<reference evidence="2 3" key="1">
    <citation type="journal article" date="2024" name="Ann. Entomol. Soc. Am.">
        <title>Genomic analyses of the southern and eastern yellowjacket wasps (Hymenoptera: Vespidae) reveal evolutionary signatures of social life.</title>
        <authorList>
            <person name="Catto M.A."/>
            <person name="Caine P.B."/>
            <person name="Orr S.E."/>
            <person name="Hunt B.G."/>
            <person name="Goodisman M.A.D."/>
        </authorList>
    </citation>
    <scope>NUCLEOTIDE SEQUENCE [LARGE SCALE GENOMIC DNA]</scope>
    <source>
        <strain evidence="2">233</strain>
        <tissue evidence="2">Head and thorax</tissue>
    </source>
</reference>
<keyword evidence="3" id="KW-1185">Reference proteome</keyword>
<dbReference type="AlphaFoldDB" id="A0ABD2A0F8"/>
<evidence type="ECO:0000256" key="1">
    <source>
        <dbReference type="SAM" id="MobiDB-lite"/>
    </source>
</evidence>
<dbReference type="Proteomes" id="UP001607302">
    <property type="component" value="Unassembled WGS sequence"/>
</dbReference>